<dbReference type="EMBL" id="JABRWJ010000006">
    <property type="protein sequence ID" value="NRF69596.1"/>
    <property type="molecule type" value="Genomic_DNA"/>
</dbReference>
<evidence type="ECO:0000313" key="2">
    <source>
        <dbReference type="EMBL" id="NRF69596.1"/>
    </source>
</evidence>
<comment type="caution">
    <text evidence="2">The sequence shown here is derived from an EMBL/GenBank/DDBJ whole genome shotgun (WGS) entry which is preliminary data.</text>
</comment>
<gene>
    <name evidence="2" type="ORF">HLB44_21570</name>
</gene>
<evidence type="ECO:0000256" key="1">
    <source>
        <dbReference type="SAM" id="MobiDB-lite"/>
    </source>
</evidence>
<protein>
    <submittedName>
        <fullName evidence="2">Uncharacterized protein</fullName>
    </submittedName>
</protein>
<dbReference type="Proteomes" id="UP000737171">
    <property type="component" value="Unassembled WGS sequence"/>
</dbReference>
<keyword evidence="3" id="KW-1185">Reference proteome</keyword>
<organism evidence="2 3">
    <name type="scientific">Pseudaquabacterium terrae</name>
    <dbReference type="NCBI Taxonomy" id="2732868"/>
    <lineage>
        <taxon>Bacteria</taxon>
        <taxon>Pseudomonadati</taxon>
        <taxon>Pseudomonadota</taxon>
        <taxon>Betaproteobacteria</taxon>
        <taxon>Burkholderiales</taxon>
        <taxon>Sphaerotilaceae</taxon>
        <taxon>Pseudaquabacterium</taxon>
    </lineage>
</organism>
<name>A0ABX2EM17_9BURK</name>
<sequence>MGTSTWIPGVSPDRRSGGPDRRVAQSILCQEALARIVVETRGEDSYAGRALQELARRRAEAPEPATGDDELVIYSLRGRWLVGTVREVRAEMVEAAQSACRRRSSAAATLAEQQLAAELPPGSTESH</sequence>
<dbReference type="RefSeq" id="WP_173126770.1">
    <property type="nucleotide sequence ID" value="NZ_JABRWJ010000006.1"/>
</dbReference>
<accession>A0ABX2EM17</accession>
<evidence type="ECO:0000313" key="3">
    <source>
        <dbReference type="Proteomes" id="UP000737171"/>
    </source>
</evidence>
<reference evidence="2 3" key="1">
    <citation type="submission" date="2020-05" db="EMBL/GenBank/DDBJ databases">
        <title>Aquincola sp. isolate from soil.</title>
        <authorList>
            <person name="Han J."/>
            <person name="Kim D.-U."/>
        </authorList>
    </citation>
    <scope>NUCLEOTIDE SEQUENCE [LARGE SCALE GENOMIC DNA]</scope>
    <source>
        <strain evidence="2 3">S2</strain>
    </source>
</reference>
<feature type="region of interest" description="Disordered" evidence="1">
    <location>
        <begin position="1"/>
        <end position="21"/>
    </location>
</feature>
<proteinExistence type="predicted"/>
<feature type="compositionally biased region" description="Basic and acidic residues" evidence="1">
    <location>
        <begin position="12"/>
        <end position="21"/>
    </location>
</feature>